<keyword evidence="1" id="KW-0472">Membrane</keyword>
<dbReference type="RefSeq" id="WP_157354944.1">
    <property type="nucleotide sequence ID" value="NZ_WRPP01000001.1"/>
</dbReference>
<organism evidence="2 3">
    <name type="scientific">Nocardia terrae</name>
    <dbReference type="NCBI Taxonomy" id="2675851"/>
    <lineage>
        <taxon>Bacteria</taxon>
        <taxon>Bacillati</taxon>
        <taxon>Actinomycetota</taxon>
        <taxon>Actinomycetes</taxon>
        <taxon>Mycobacteriales</taxon>
        <taxon>Nocardiaceae</taxon>
        <taxon>Nocardia</taxon>
    </lineage>
</organism>
<feature type="transmembrane region" description="Helical" evidence="1">
    <location>
        <begin position="20"/>
        <end position="40"/>
    </location>
</feature>
<dbReference type="AlphaFoldDB" id="A0A7K1UPF6"/>
<keyword evidence="1" id="KW-0812">Transmembrane</keyword>
<gene>
    <name evidence="2" type="ORF">GPX89_03075</name>
</gene>
<accession>A0A7K1UPF6</accession>
<feature type="transmembrane region" description="Helical" evidence="1">
    <location>
        <begin position="46"/>
        <end position="67"/>
    </location>
</feature>
<keyword evidence="1" id="KW-1133">Transmembrane helix</keyword>
<reference evidence="2 3" key="1">
    <citation type="submission" date="2019-12" db="EMBL/GenBank/DDBJ databases">
        <title>Nocardia sp. nov. ET3-3 isolated from soil.</title>
        <authorList>
            <person name="Kanchanasin P."/>
            <person name="Tanasupawat S."/>
            <person name="Yuki M."/>
            <person name="Kudo T."/>
        </authorList>
    </citation>
    <scope>NUCLEOTIDE SEQUENCE [LARGE SCALE GENOMIC DNA]</scope>
    <source>
        <strain evidence="2 3">ET3-3</strain>
    </source>
</reference>
<dbReference type="Proteomes" id="UP000466794">
    <property type="component" value="Unassembled WGS sequence"/>
</dbReference>
<feature type="transmembrane region" description="Helical" evidence="1">
    <location>
        <begin position="99"/>
        <end position="121"/>
    </location>
</feature>
<evidence type="ECO:0000313" key="2">
    <source>
        <dbReference type="EMBL" id="MVU76222.1"/>
    </source>
</evidence>
<name>A0A7K1UPF6_9NOCA</name>
<dbReference type="EMBL" id="WRPP01000001">
    <property type="protein sequence ID" value="MVU76222.1"/>
    <property type="molecule type" value="Genomic_DNA"/>
</dbReference>
<evidence type="ECO:0000256" key="1">
    <source>
        <dbReference type="SAM" id="Phobius"/>
    </source>
</evidence>
<protein>
    <submittedName>
        <fullName evidence="2">Uncharacterized protein</fullName>
    </submittedName>
</protein>
<sequence length="281" mass="30586">MRLPWPTEFGRSPRWPIAAILFFGVGSLYYAAIAVGGMSAGDGIRAIFGASGLLLSALFVALSALRLRPHRPTSAGRIMLERNESGETAIALPMAHTSWFLGVLLCLSGGLFLVMLAVTRIASHSNGPAHTLLAIPLLAAALAAFAVAALLSAALRTPRRLVLSEHGVRQNNGALDQHLPWSAITAMTPTRADPTGGQSRRRIPMVLIRPHAPSDIAVPWRFRWFRQRTFLDVISVQPIAYPVDGGLLYYTLQFYWQHPELRPELASGAAIERMRRGDVLG</sequence>
<proteinExistence type="predicted"/>
<evidence type="ECO:0000313" key="3">
    <source>
        <dbReference type="Proteomes" id="UP000466794"/>
    </source>
</evidence>
<keyword evidence="3" id="KW-1185">Reference proteome</keyword>
<comment type="caution">
    <text evidence="2">The sequence shown here is derived from an EMBL/GenBank/DDBJ whole genome shotgun (WGS) entry which is preliminary data.</text>
</comment>
<feature type="transmembrane region" description="Helical" evidence="1">
    <location>
        <begin position="133"/>
        <end position="155"/>
    </location>
</feature>